<evidence type="ECO:0000313" key="1">
    <source>
        <dbReference type="EMBL" id="RMZ68278.1"/>
    </source>
</evidence>
<dbReference type="EMBL" id="KE747814">
    <property type="protein sequence ID" value="RMZ68278.1"/>
    <property type="molecule type" value="Genomic_DNA"/>
</dbReference>
<organism evidence="1 2">
    <name type="scientific">Pyrenophora seminiperda CCB06</name>
    <dbReference type="NCBI Taxonomy" id="1302712"/>
    <lineage>
        <taxon>Eukaryota</taxon>
        <taxon>Fungi</taxon>
        <taxon>Dikarya</taxon>
        <taxon>Ascomycota</taxon>
        <taxon>Pezizomycotina</taxon>
        <taxon>Dothideomycetes</taxon>
        <taxon>Pleosporomycetidae</taxon>
        <taxon>Pleosporales</taxon>
        <taxon>Pleosporineae</taxon>
        <taxon>Pleosporaceae</taxon>
        <taxon>Pyrenophora</taxon>
    </lineage>
</organism>
<evidence type="ECO:0000313" key="2">
    <source>
        <dbReference type="Proteomes" id="UP000265663"/>
    </source>
</evidence>
<keyword evidence="2" id="KW-1185">Reference proteome</keyword>
<dbReference type="AlphaFoldDB" id="A0A3M7M1G2"/>
<name>A0A3M7M1G2_9PLEO</name>
<gene>
    <name evidence="1" type="ORF">GMOD_00004498</name>
</gene>
<accession>A0A3M7M1G2</accession>
<proteinExistence type="predicted"/>
<reference evidence="1 2" key="1">
    <citation type="journal article" date="2014" name="PLoS ONE">
        <title>De novo Genome Assembly of the Fungal Plant Pathogen Pyrenophora semeniperda.</title>
        <authorList>
            <person name="Soliai M.M."/>
            <person name="Meyer S.E."/>
            <person name="Udall J.A."/>
            <person name="Elzinga D.E."/>
            <person name="Hermansen R.A."/>
            <person name="Bodily P.M."/>
            <person name="Hart A.A."/>
            <person name="Coleman C.E."/>
        </authorList>
    </citation>
    <scope>NUCLEOTIDE SEQUENCE [LARGE SCALE GENOMIC DNA]</scope>
    <source>
        <strain evidence="1 2">CCB06</strain>
        <tissue evidence="1">Mycelium</tissue>
    </source>
</reference>
<dbReference type="Proteomes" id="UP000265663">
    <property type="component" value="Unassembled WGS sequence"/>
</dbReference>
<sequence>MISKFKTIANFKRACDALEICLDEKVEIKLPKTFYLAQPLTEVTFVFPFKSMHNDNPGDIIPSQMLEIETLLDPVYQLPLDTVTIQIPRLGSSRNLISTLAIFYPDYRHLCRDRGEDFGEREEGVGFLSRTNQAKRLVLLDTHQEPRLWLTQLEKDILMDFIYHALTKGHELRTLWNGASDVELEFLGNQYGNPPRPPRLLGIECKKAISGTTL</sequence>
<protein>
    <submittedName>
        <fullName evidence="1">Uncharacterized protein</fullName>
    </submittedName>
</protein>